<evidence type="ECO:0000313" key="8">
    <source>
        <dbReference type="Proteomes" id="UP000319514"/>
    </source>
</evidence>
<keyword evidence="8" id="KW-1185">Reference proteome</keyword>
<feature type="transmembrane region" description="Helical" evidence="6">
    <location>
        <begin position="183"/>
        <end position="203"/>
    </location>
</feature>
<feature type="transmembrane region" description="Helical" evidence="6">
    <location>
        <begin position="117"/>
        <end position="139"/>
    </location>
</feature>
<dbReference type="Pfam" id="PF03239">
    <property type="entry name" value="FTR1"/>
    <property type="match status" value="1"/>
</dbReference>
<evidence type="ECO:0000256" key="1">
    <source>
        <dbReference type="ARBA" id="ARBA00004141"/>
    </source>
</evidence>
<dbReference type="EMBL" id="VFOQ01000002">
    <property type="protein sequence ID" value="TQL56832.1"/>
    <property type="molecule type" value="Genomic_DNA"/>
</dbReference>
<dbReference type="RefSeq" id="WP_141790202.1">
    <property type="nucleotide sequence ID" value="NZ_BAAAKX010000008.1"/>
</dbReference>
<keyword evidence="3 6" id="KW-0812">Transmembrane</keyword>
<dbReference type="OrthoDB" id="7260758at2"/>
<accession>A0A542Z959</accession>
<evidence type="ECO:0000256" key="6">
    <source>
        <dbReference type="SAM" id="Phobius"/>
    </source>
</evidence>
<keyword evidence="4 6" id="KW-1133">Transmembrane helix</keyword>
<evidence type="ECO:0000256" key="5">
    <source>
        <dbReference type="ARBA" id="ARBA00023136"/>
    </source>
</evidence>
<feature type="transmembrane region" description="Helical" evidence="6">
    <location>
        <begin position="246"/>
        <end position="264"/>
    </location>
</feature>
<feature type="transmembrane region" description="Helical" evidence="6">
    <location>
        <begin position="38"/>
        <end position="59"/>
    </location>
</feature>
<dbReference type="Proteomes" id="UP000319514">
    <property type="component" value="Unassembled WGS sequence"/>
</dbReference>
<proteinExistence type="inferred from homology"/>
<organism evidence="7 8">
    <name type="scientific">Oryzihumus leptocrescens</name>
    <dbReference type="NCBI Taxonomy" id="297536"/>
    <lineage>
        <taxon>Bacteria</taxon>
        <taxon>Bacillati</taxon>
        <taxon>Actinomycetota</taxon>
        <taxon>Actinomycetes</taxon>
        <taxon>Micrococcales</taxon>
        <taxon>Intrasporangiaceae</taxon>
        <taxon>Oryzihumus</taxon>
    </lineage>
</organism>
<dbReference type="GO" id="GO:0015093">
    <property type="term" value="F:ferrous iron transmembrane transporter activity"/>
    <property type="evidence" value="ECO:0007669"/>
    <property type="project" value="TreeGrafter"/>
</dbReference>
<feature type="transmembrane region" description="Helical" evidence="6">
    <location>
        <begin position="151"/>
        <end position="171"/>
    </location>
</feature>
<evidence type="ECO:0000256" key="2">
    <source>
        <dbReference type="ARBA" id="ARBA00008333"/>
    </source>
</evidence>
<dbReference type="GO" id="GO:0033573">
    <property type="term" value="C:high-affinity iron permease complex"/>
    <property type="evidence" value="ECO:0007669"/>
    <property type="project" value="InterPro"/>
</dbReference>
<comment type="subcellular location">
    <subcellularLocation>
        <location evidence="1">Membrane</location>
        <topology evidence="1">Multi-pass membrane protein</topology>
    </subcellularLocation>
</comment>
<dbReference type="PANTHER" id="PTHR31632">
    <property type="entry name" value="IRON TRANSPORTER FTH1"/>
    <property type="match status" value="1"/>
</dbReference>
<comment type="caution">
    <text evidence="7">The sequence shown here is derived from an EMBL/GenBank/DDBJ whole genome shotgun (WGS) entry which is preliminary data.</text>
</comment>
<gene>
    <name evidence="7" type="ORF">FB474_3593</name>
</gene>
<protein>
    <submittedName>
        <fullName evidence="7">High-affinity iron transporter</fullName>
    </submittedName>
</protein>
<keyword evidence="5 6" id="KW-0472">Membrane</keyword>
<dbReference type="InterPro" id="IPR004923">
    <property type="entry name" value="FTR1/Fip1/EfeU"/>
</dbReference>
<dbReference type="AlphaFoldDB" id="A0A542Z959"/>
<sequence>MLASLLIMLREGFEAALVIAILYSYLRRTGRAELLGPLWAGIGAAFVVVLALGVAVHLGMDELVGVARQRAFAATMLLAAGVLTWMIFWMRKHSRAMKGELEGSLDHAIDARSNVKVAVVAAAFLAVLREGFEATLFLIATATQESGENVLVGGIVGLVVAGVLGWMVVVGGKRLPMKHFFTVTAWVLVIFAAGLLARAVMFLQSTGDLGIVLNNVYDLTAVHWLTQDSEVGRFLAAMFGWDPRPSIEQVLVWVGYVGIVGWLFQRGGRATATKGTAKASVRA</sequence>
<evidence type="ECO:0000256" key="3">
    <source>
        <dbReference type="ARBA" id="ARBA00022692"/>
    </source>
</evidence>
<name>A0A542Z959_9MICO</name>
<evidence type="ECO:0000256" key="4">
    <source>
        <dbReference type="ARBA" id="ARBA00022989"/>
    </source>
</evidence>
<reference evidence="7 8" key="1">
    <citation type="submission" date="2019-06" db="EMBL/GenBank/DDBJ databases">
        <title>Sequencing the genomes of 1000 actinobacteria strains.</title>
        <authorList>
            <person name="Klenk H.-P."/>
        </authorList>
    </citation>
    <scope>NUCLEOTIDE SEQUENCE [LARGE SCALE GENOMIC DNA]</scope>
    <source>
        <strain evidence="7 8">DSM 18082</strain>
    </source>
</reference>
<evidence type="ECO:0000313" key="7">
    <source>
        <dbReference type="EMBL" id="TQL56832.1"/>
    </source>
</evidence>
<comment type="similarity">
    <text evidence="2">Belongs to the oxidase-dependent Fe transporter (OFeT) (TC 9.A.10.1) family.</text>
</comment>
<feature type="transmembrane region" description="Helical" evidence="6">
    <location>
        <begin position="6"/>
        <end position="26"/>
    </location>
</feature>
<dbReference type="PANTHER" id="PTHR31632:SF2">
    <property type="entry name" value="PLASMA MEMBRANE IRON PERMEASE"/>
    <property type="match status" value="1"/>
</dbReference>
<feature type="transmembrane region" description="Helical" evidence="6">
    <location>
        <begin position="71"/>
        <end position="90"/>
    </location>
</feature>